<dbReference type="InterPro" id="IPR036390">
    <property type="entry name" value="WH_DNA-bd_sf"/>
</dbReference>
<dbReference type="RefSeq" id="WP_136537215.1">
    <property type="nucleotide sequence ID" value="NZ_STGY01000081.1"/>
</dbReference>
<keyword evidence="4" id="KW-1185">Reference proteome</keyword>
<feature type="domain" description="Nudix hydrolase" evidence="2">
    <location>
        <begin position="1"/>
        <end position="132"/>
    </location>
</feature>
<dbReference type="InterPro" id="IPR000086">
    <property type="entry name" value="NUDIX_hydrolase_dom"/>
</dbReference>
<keyword evidence="1 3" id="KW-0378">Hydrolase</keyword>
<dbReference type="SUPFAM" id="SSF55811">
    <property type="entry name" value="Nudix"/>
    <property type="match status" value="1"/>
</dbReference>
<dbReference type="PROSITE" id="PS00893">
    <property type="entry name" value="NUDIX_BOX"/>
    <property type="match status" value="1"/>
</dbReference>
<dbReference type="Gene3D" id="3.90.79.10">
    <property type="entry name" value="Nucleoside Triphosphate Pyrophosphohydrolase"/>
    <property type="match status" value="1"/>
</dbReference>
<dbReference type="EMBL" id="STGY01000081">
    <property type="protein sequence ID" value="THV33960.1"/>
    <property type="molecule type" value="Genomic_DNA"/>
</dbReference>
<dbReference type="GO" id="GO:0016787">
    <property type="term" value="F:hydrolase activity"/>
    <property type="evidence" value="ECO:0007669"/>
    <property type="project" value="UniProtKB-KW"/>
</dbReference>
<dbReference type="AlphaFoldDB" id="A0A4S8PRQ7"/>
<dbReference type="PROSITE" id="PS51462">
    <property type="entry name" value="NUDIX"/>
    <property type="match status" value="1"/>
</dbReference>
<evidence type="ECO:0000259" key="2">
    <source>
        <dbReference type="PROSITE" id="PS51462"/>
    </source>
</evidence>
<dbReference type="Pfam" id="PF21906">
    <property type="entry name" value="WHD_NrtR"/>
    <property type="match status" value="1"/>
</dbReference>
<evidence type="ECO:0000256" key="1">
    <source>
        <dbReference type="ARBA" id="ARBA00022801"/>
    </source>
</evidence>
<dbReference type="InterPro" id="IPR015797">
    <property type="entry name" value="NUDIX_hydrolase-like_dom_sf"/>
</dbReference>
<dbReference type="OrthoDB" id="9786141at2"/>
<reference evidence="3 4" key="2">
    <citation type="submission" date="2019-05" db="EMBL/GenBank/DDBJ databases">
        <title>Glycomyces buryatensis sp. nov.</title>
        <authorList>
            <person name="Nikitina E."/>
        </authorList>
    </citation>
    <scope>NUCLEOTIDE SEQUENCE [LARGE SCALE GENOMIC DNA]</scope>
    <source>
        <strain evidence="3 4">18</strain>
    </source>
</reference>
<organism evidence="3 4">
    <name type="scientific">Glycomyces buryatensis</name>
    <dbReference type="NCBI Taxonomy" id="2570927"/>
    <lineage>
        <taxon>Bacteria</taxon>
        <taxon>Bacillati</taxon>
        <taxon>Actinomycetota</taxon>
        <taxon>Actinomycetes</taxon>
        <taxon>Glycomycetales</taxon>
        <taxon>Glycomycetaceae</taxon>
        <taxon>Glycomyces</taxon>
    </lineage>
</organism>
<comment type="caution">
    <text evidence="3">The sequence shown here is derived from an EMBL/GenBank/DDBJ whole genome shotgun (WGS) entry which is preliminary data.</text>
</comment>
<dbReference type="Proteomes" id="UP000308760">
    <property type="component" value="Unassembled WGS sequence"/>
</dbReference>
<name>A0A4S8PRQ7_9ACTN</name>
<dbReference type="InterPro" id="IPR054105">
    <property type="entry name" value="WHD_NrtR"/>
</dbReference>
<accession>A0A4S8PRQ7</accession>
<protein>
    <submittedName>
        <fullName evidence="3">NUDIX hydrolase</fullName>
    </submittedName>
</protein>
<dbReference type="CDD" id="cd18873">
    <property type="entry name" value="NUDIX_NadM_like"/>
    <property type="match status" value="1"/>
</dbReference>
<gene>
    <name evidence="3" type="ORF">FAB82_24545</name>
</gene>
<proteinExistence type="predicted"/>
<dbReference type="InterPro" id="IPR020084">
    <property type="entry name" value="NUDIX_hydrolase_CS"/>
</dbReference>
<dbReference type="InterPro" id="IPR036388">
    <property type="entry name" value="WH-like_DNA-bd_sf"/>
</dbReference>
<dbReference type="PANTHER" id="PTHR43736:SF4">
    <property type="entry name" value="SLR1690 PROTEIN"/>
    <property type="match status" value="1"/>
</dbReference>
<reference evidence="4" key="1">
    <citation type="submission" date="2019-04" db="EMBL/GenBank/DDBJ databases">
        <title>Nocardioides xinjiangensis sp. nov.</title>
        <authorList>
            <person name="Liu S."/>
        </authorList>
    </citation>
    <scope>NUCLEOTIDE SEQUENCE [LARGE SCALE GENOMIC DNA]</scope>
    <source>
        <strain evidence="4">18</strain>
    </source>
</reference>
<sequence>MAVDVAILTIRRGEFEVLLIRRGKAPFEGRLALPGGFLEVDETLHQAAERELLEETGTWAEGGRLERVGVYSRPERDPRRRVVSVSYVAMVPDPPREKAGGDAAATEWMPVDKALGEQLAFDHWQILSDAVEHARQQLERTNAATAFCREAFTVAELRRVYEIVWQTPLDAGNFHRKVTRIEAFLEPTGETTTRDGGRPAALYRAGRTRRIQLPLARPEPVGAKGTDA</sequence>
<dbReference type="SUPFAM" id="SSF46785">
    <property type="entry name" value="Winged helix' DNA-binding domain"/>
    <property type="match status" value="1"/>
</dbReference>
<dbReference type="PANTHER" id="PTHR43736">
    <property type="entry name" value="ADP-RIBOSE PYROPHOSPHATASE"/>
    <property type="match status" value="1"/>
</dbReference>
<evidence type="ECO:0000313" key="3">
    <source>
        <dbReference type="EMBL" id="THV33960.1"/>
    </source>
</evidence>
<dbReference type="Gene3D" id="1.10.10.10">
    <property type="entry name" value="Winged helix-like DNA-binding domain superfamily/Winged helix DNA-binding domain"/>
    <property type="match status" value="1"/>
</dbReference>
<dbReference type="Pfam" id="PF00293">
    <property type="entry name" value="NUDIX"/>
    <property type="match status" value="1"/>
</dbReference>
<evidence type="ECO:0000313" key="4">
    <source>
        <dbReference type="Proteomes" id="UP000308760"/>
    </source>
</evidence>